<evidence type="ECO:0008006" key="2">
    <source>
        <dbReference type="Google" id="ProtNLM"/>
    </source>
</evidence>
<name>A0A383DDZ1_9ZZZZ</name>
<evidence type="ECO:0000313" key="1">
    <source>
        <dbReference type="EMBL" id="SVE42702.1"/>
    </source>
</evidence>
<sequence>MELSEQVVVVTGAGSGMGRATACRLARRNALVAGLDVAVEPVLSLARELGGLGI</sequence>
<dbReference type="SUPFAM" id="SSF51735">
    <property type="entry name" value="NAD(P)-binding Rossmann-fold domains"/>
    <property type="match status" value="1"/>
</dbReference>
<feature type="non-terminal residue" evidence="1">
    <location>
        <position position="54"/>
    </location>
</feature>
<protein>
    <recommendedName>
        <fullName evidence="2">Short-chain dehydrogenase/reductase SDR</fullName>
    </recommendedName>
</protein>
<dbReference type="Gene3D" id="3.40.50.720">
    <property type="entry name" value="NAD(P)-binding Rossmann-like Domain"/>
    <property type="match status" value="1"/>
</dbReference>
<accession>A0A383DDZ1</accession>
<dbReference type="InterPro" id="IPR036291">
    <property type="entry name" value="NAD(P)-bd_dom_sf"/>
</dbReference>
<reference evidence="1" key="1">
    <citation type="submission" date="2018-05" db="EMBL/GenBank/DDBJ databases">
        <authorList>
            <person name="Lanie J.A."/>
            <person name="Ng W.-L."/>
            <person name="Kazmierczak K.M."/>
            <person name="Andrzejewski T.M."/>
            <person name="Davidsen T.M."/>
            <person name="Wayne K.J."/>
            <person name="Tettelin H."/>
            <person name="Glass J.I."/>
            <person name="Rusch D."/>
            <person name="Podicherti R."/>
            <person name="Tsui H.-C.T."/>
            <person name="Winkler M.E."/>
        </authorList>
    </citation>
    <scope>NUCLEOTIDE SEQUENCE</scope>
</reference>
<gene>
    <name evidence="1" type="ORF">METZ01_LOCUS495556</name>
</gene>
<dbReference type="InterPro" id="IPR002347">
    <property type="entry name" value="SDR_fam"/>
</dbReference>
<dbReference type="EMBL" id="UINC01216528">
    <property type="protein sequence ID" value="SVE42702.1"/>
    <property type="molecule type" value="Genomic_DNA"/>
</dbReference>
<proteinExistence type="predicted"/>
<organism evidence="1">
    <name type="scientific">marine metagenome</name>
    <dbReference type="NCBI Taxonomy" id="408172"/>
    <lineage>
        <taxon>unclassified sequences</taxon>
        <taxon>metagenomes</taxon>
        <taxon>ecological metagenomes</taxon>
    </lineage>
</organism>
<dbReference type="Pfam" id="PF00106">
    <property type="entry name" value="adh_short"/>
    <property type="match status" value="1"/>
</dbReference>
<dbReference type="AlphaFoldDB" id="A0A383DDZ1"/>